<dbReference type="InterPro" id="IPR036388">
    <property type="entry name" value="WH-like_DNA-bd_sf"/>
</dbReference>
<dbReference type="Proteomes" id="UP000231194">
    <property type="component" value="Unassembled WGS sequence"/>
</dbReference>
<dbReference type="OrthoDB" id="9799368at2"/>
<keyword evidence="3" id="KW-0804">Transcription</keyword>
<dbReference type="SMART" id="SM00347">
    <property type="entry name" value="HTH_MARR"/>
    <property type="match status" value="1"/>
</dbReference>
<dbReference type="InterPro" id="IPR036390">
    <property type="entry name" value="WH_DNA-bd_sf"/>
</dbReference>
<dbReference type="EMBL" id="PGVG01000045">
    <property type="protein sequence ID" value="PJG50970.1"/>
    <property type="molecule type" value="Genomic_DNA"/>
</dbReference>
<dbReference type="PANTHER" id="PTHR33164">
    <property type="entry name" value="TRANSCRIPTIONAL REGULATOR, MARR FAMILY"/>
    <property type="match status" value="1"/>
</dbReference>
<evidence type="ECO:0000256" key="1">
    <source>
        <dbReference type="ARBA" id="ARBA00023015"/>
    </source>
</evidence>
<sequence length="195" mass="22174">MRVDCFVTLNPRYVNMPDINFATSSPDAAETRSAASDGGNLRWDIIELLFFAYRDFVGDPDQELEAFGFGRAHHRVMHFVYRYPGLKVADLLDVLRITKQSLGRVLKQLLDEGYIVQKTGDNDRRQRLLYATPKGEALVQKLAGLQTTRITRALAEMAPQDAETVKRFLRAMIDRDDPDKVLETIFASVNHDAKE</sequence>
<dbReference type="Pfam" id="PF12802">
    <property type="entry name" value="MarR_2"/>
    <property type="match status" value="1"/>
</dbReference>
<accession>A0A2M8QZI0</accession>
<organism evidence="5 6">
    <name type="scientific">Bradyrhizobium forestalis</name>
    <dbReference type="NCBI Taxonomy" id="1419263"/>
    <lineage>
        <taxon>Bacteria</taxon>
        <taxon>Pseudomonadati</taxon>
        <taxon>Pseudomonadota</taxon>
        <taxon>Alphaproteobacteria</taxon>
        <taxon>Hyphomicrobiales</taxon>
        <taxon>Nitrobacteraceae</taxon>
        <taxon>Bradyrhizobium</taxon>
    </lineage>
</organism>
<evidence type="ECO:0000259" key="4">
    <source>
        <dbReference type="PROSITE" id="PS50995"/>
    </source>
</evidence>
<name>A0A2M8QZI0_9BRAD</name>
<protein>
    <submittedName>
        <fullName evidence="5">MarR family transcriptional regulator</fullName>
    </submittedName>
</protein>
<keyword evidence="2" id="KW-0238">DNA-binding</keyword>
<dbReference type="AlphaFoldDB" id="A0A2M8QZI0"/>
<gene>
    <name evidence="5" type="ORF">CVM73_33395</name>
</gene>
<dbReference type="GO" id="GO:0003700">
    <property type="term" value="F:DNA-binding transcription factor activity"/>
    <property type="evidence" value="ECO:0007669"/>
    <property type="project" value="InterPro"/>
</dbReference>
<dbReference type="PANTHER" id="PTHR33164:SF44">
    <property type="entry name" value="TRANSCRIPTIONAL REGULATORY PROTEIN"/>
    <property type="match status" value="1"/>
</dbReference>
<dbReference type="GO" id="GO:0006950">
    <property type="term" value="P:response to stress"/>
    <property type="evidence" value="ECO:0007669"/>
    <property type="project" value="TreeGrafter"/>
</dbReference>
<comment type="caution">
    <text evidence="5">The sequence shown here is derived from an EMBL/GenBank/DDBJ whole genome shotgun (WGS) entry which is preliminary data.</text>
</comment>
<reference evidence="5 6" key="1">
    <citation type="submission" date="2017-11" db="EMBL/GenBank/DDBJ databases">
        <title>Bradyrhizobium forestalis sp. nov., an efficient nitrogen-fixing bacterium isolated from nodules of forest legume species in the Amazon.</title>
        <authorList>
            <person name="Costa E.M."/>
            <person name="Guimaraes A."/>
            <person name="Carvalho T.S."/>
            <person name="Rodrigues T.L."/>
            <person name="Ribeiro P.R.A."/>
            <person name="Lebbe L."/>
            <person name="Willems A."/>
            <person name="Moreira F.M.S."/>
        </authorList>
    </citation>
    <scope>NUCLEOTIDE SEQUENCE [LARGE SCALE GENOMIC DNA]</scope>
    <source>
        <strain evidence="5 6">INPA54B</strain>
    </source>
</reference>
<dbReference type="InterPro" id="IPR023187">
    <property type="entry name" value="Tscrpt_reg_MarR-type_CS"/>
</dbReference>
<evidence type="ECO:0000313" key="5">
    <source>
        <dbReference type="EMBL" id="PJG50970.1"/>
    </source>
</evidence>
<keyword evidence="1" id="KW-0805">Transcription regulation</keyword>
<dbReference type="PROSITE" id="PS01117">
    <property type="entry name" value="HTH_MARR_1"/>
    <property type="match status" value="1"/>
</dbReference>
<dbReference type="InterPro" id="IPR039422">
    <property type="entry name" value="MarR/SlyA-like"/>
</dbReference>
<dbReference type="GO" id="GO:0003677">
    <property type="term" value="F:DNA binding"/>
    <property type="evidence" value="ECO:0007669"/>
    <property type="project" value="UniProtKB-KW"/>
</dbReference>
<feature type="domain" description="HTH marR-type" evidence="4">
    <location>
        <begin position="42"/>
        <end position="174"/>
    </location>
</feature>
<dbReference type="PRINTS" id="PR00598">
    <property type="entry name" value="HTHMARR"/>
</dbReference>
<dbReference type="SUPFAM" id="SSF46785">
    <property type="entry name" value="Winged helix' DNA-binding domain"/>
    <property type="match status" value="1"/>
</dbReference>
<evidence type="ECO:0000256" key="3">
    <source>
        <dbReference type="ARBA" id="ARBA00023163"/>
    </source>
</evidence>
<evidence type="ECO:0000256" key="2">
    <source>
        <dbReference type="ARBA" id="ARBA00023125"/>
    </source>
</evidence>
<proteinExistence type="predicted"/>
<dbReference type="InterPro" id="IPR000835">
    <property type="entry name" value="HTH_MarR-typ"/>
</dbReference>
<dbReference type="Gene3D" id="1.10.10.10">
    <property type="entry name" value="Winged helix-like DNA-binding domain superfamily/Winged helix DNA-binding domain"/>
    <property type="match status" value="1"/>
</dbReference>
<keyword evidence="6" id="KW-1185">Reference proteome</keyword>
<dbReference type="PROSITE" id="PS50995">
    <property type="entry name" value="HTH_MARR_2"/>
    <property type="match status" value="1"/>
</dbReference>
<evidence type="ECO:0000313" key="6">
    <source>
        <dbReference type="Proteomes" id="UP000231194"/>
    </source>
</evidence>